<evidence type="ECO:0000256" key="7">
    <source>
        <dbReference type="ARBA" id="ARBA00022729"/>
    </source>
</evidence>
<dbReference type="Pfam" id="PF00190">
    <property type="entry name" value="Cupin_1"/>
    <property type="match status" value="1"/>
</dbReference>
<dbReference type="InterPro" id="IPR011051">
    <property type="entry name" value="RmlC_Cupin_sf"/>
</dbReference>
<evidence type="ECO:0000256" key="9">
    <source>
        <dbReference type="ARBA" id="ARBA00023180"/>
    </source>
</evidence>
<feature type="binding site" evidence="12">
    <location>
        <position position="153"/>
    </location>
    <ligand>
        <name>Mn(2+)</name>
        <dbReference type="ChEBI" id="CHEBI:29035"/>
    </ligand>
</feature>
<dbReference type="HOGENOM" id="CLU_015790_0_0_1"/>
<dbReference type="InterPro" id="IPR006045">
    <property type="entry name" value="Cupin_1"/>
</dbReference>
<feature type="domain" description="Cupin type-1" evidence="15">
    <location>
        <begin position="104"/>
        <end position="255"/>
    </location>
</feature>
<comment type="subcellular location">
    <subcellularLocation>
        <location evidence="2 14">Secreted</location>
        <location evidence="2 14">Extracellular space</location>
        <location evidence="2 14">Apoplast</location>
    </subcellularLocation>
</comment>
<dbReference type="GO" id="GO:0048046">
    <property type="term" value="C:apoplast"/>
    <property type="evidence" value="ECO:0007669"/>
    <property type="project" value="UniProtKB-SubCell"/>
</dbReference>
<evidence type="ECO:0000256" key="6">
    <source>
        <dbReference type="ARBA" id="ARBA00022723"/>
    </source>
</evidence>
<evidence type="ECO:0000313" key="16">
    <source>
        <dbReference type="EMBL" id="EOY10678.1"/>
    </source>
</evidence>
<keyword evidence="6 11" id="KW-0479">Metal-binding</keyword>
<gene>
    <name evidence="16" type="ORF">TCM_025978</name>
</gene>
<evidence type="ECO:0000256" key="10">
    <source>
        <dbReference type="ARBA" id="ARBA00023211"/>
    </source>
</evidence>
<dbReference type="PROSITE" id="PS00725">
    <property type="entry name" value="GERMIN"/>
    <property type="match status" value="1"/>
</dbReference>
<evidence type="ECO:0000313" key="17">
    <source>
        <dbReference type="Proteomes" id="UP000026915"/>
    </source>
</evidence>
<dbReference type="InterPro" id="IPR001929">
    <property type="entry name" value="Germin"/>
</dbReference>
<keyword evidence="17" id="KW-1185">Reference proteome</keyword>
<dbReference type="GO" id="GO:0030145">
    <property type="term" value="F:manganese ion binding"/>
    <property type="evidence" value="ECO:0007669"/>
    <property type="project" value="UniProtKB-UniRule"/>
</dbReference>
<evidence type="ECO:0000259" key="15">
    <source>
        <dbReference type="SMART" id="SM00835"/>
    </source>
</evidence>
<evidence type="ECO:0000256" key="5">
    <source>
        <dbReference type="ARBA" id="ARBA00022525"/>
    </source>
</evidence>
<reference evidence="16 17" key="1">
    <citation type="journal article" date="2013" name="Genome Biol.">
        <title>The genome sequence of the most widely cultivated cacao type and its use to identify candidate genes regulating pod color.</title>
        <authorList>
            <person name="Motamayor J.C."/>
            <person name="Mockaitis K."/>
            <person name="Schmutz J."/>
            <person name="Haiminen N."/>
            <person name="Iii D.L."/>
            <person name="Cornejo O."/>
            <person name="Findley S.D."/>
            <person name="Zheng P."/>
            <person name="Utro F."/>
            <person name="Royaert S."/>
            <person name="Saski C."/>
            <person name="Jenkins J."/>
            <person name="Podicheti R."/>
            <person name="Zhao M."/>
            <person name="Scheffler B.E."/>
            <person name="Stack J.C."/>
            <person name="Feltus F.A."/>
            <person name="Mustiga G.M."/>
            <person name="Amores F."/>
            <person name="Phillips W."/>
            <person name="Marelli J.P."/>
            <person name="May G.D."/>
            <person name="Shapiro H."/>
            <person name="Ma J."/>
            <person name="Bustamante C.D."/>
            <person name="Schnell R.J."/>
            <person name="Main D."/>
            <person name="Gilbert D."/>
            <person name="Parida L."/>
            <person name="Kuhn D.N."/>
        </authorList>
    </citation>
    <scope>NUCLEOTIDE SEQUENCE [LARGE SCALE GENOMIC DNA]</scope>
    <source>
        <strain evidence="17">cv. Matina 1-6</strain>
    </source>
</reference>
<feature type="disulfide bond" evidence="13">
    <location>
        <begin position="66"/>
        <end position="90"/>
    </location>
</feature>
<proteinExistence type="inferred from homology"/>
<dbReference type="CDD" id="cd02241">
    <property type="entry name" value="cupin_OxOx"/>
    <property type="match status" value="1"/>
</dbReference>
<organism evidence="16 17">
    <name type="scientific">Theobroma cacao</name>
    <name type="common">Cacao</name>
    <name type="synonym">Cocoa</name>
    <dbReference type="NCBI Taxonomy" id="3641"/>
    <lineage>
        <taxon>Eukaryota</taxon>
        <taxon>Viridiplantae</taxon>
        <taxon>Streptophyta</taxon>
        <taxon>Embryophyta</taxon>
        <taxon>Tracheophyta</taxon>
        <taxon>Spermatophyta</taxon>
        <taxon>Magnoliopsida</taxon>
        <taxon>eudicotyledons</taxon>
        <taxon>Gunneridae</taxon>
        <taxon>Pentapetalae</taxon>
        <taxon>rosids</taxon>
        <taxon>malvids</taxon>
        <taxon>Malvales</taxon>
        <taxon>Malvaceae</taxon>
        <taxon>Byttnerioideae</taxon>
        <taxon>Theobroma</taxon>
    </lineage>
</organism>
<comment type="similarity">
    <text evidence="3 14">Belongs to the germin family.</text>
</comment>
<dbReference type="EMBL" id="CM001883">
    <property type="protein sequence ID" value="EOY10678.1"/>
    <property type="molecule type" value="Genomic_DNA"/>
</dbReference>
<keyword evidence="4 14" id="KW-0052">Apoplast</keyword>
<feature type="binding site" evidence="12">
    <location>
        <position position="155"/>
    </location>
    <ligand>
        <name>Mn(2+)</name>
        <dbReference type="ChEBI" id="CHEBI:29035"/>
    </ligand>
</feature>
<keyword evidence="8 13" id="KW-1015">Disulfide bond</keyword>
<keyword evidence="10 11" id="KW-0464">Manganese</keyword>
<feature type="binding site" evidence="11">
    <location>
        <position position="150"/>
    </location>
    <ligand>
        <name>oxalate</name>
        <dbReference type="ChEBI" id="CHEBI:30623"/>
    </ligand>
</feature>
<dbReference type="FunFam" id="2.60.120.10:FF:000005">
    <property type="entry name" value="Germin-like protein subfamily 1 member 8"/>
    <property type="match status" value="1"/>
</dbReference>
<feature type="binding site" evidence="11">
    <location>
        <position position="155"/>
    </location>
    <ligand>
        <name>oxalate</name>
        <dbReference type="ChEBI" id="CHEBI:30623"/>
    </ligand>
</feature>
<dbReference type="OMA" id="NAGVIMI"/>
<feature type="binding site" evidence="11">
    <location>
        <position position="160"/>
    </location>
    <ligand>
        <name>oxalate</name>
        <dbReference type="ChEBI" id="CHEBI:30623"/>
    </ligand>
</feature>
<evidence type="ECO:0000256" key="1">
    <source>
        <dbReference type="ARBA" id="ARBA00003629"/>
    </source>
</evidence>
<dbReference type="Gramene" id="EOY10678">
    <property type="protein sequence ID" value="EOY10678"/>
    <property type="gene ID" value="TCM_025978"/>
</dbReference>
<keyword evidence="9" id="KW-0325">Glycoprotein</keyword>
<evidence type="ECO:0000256" key="13">
    <source>
        <dbReference type="PIRSR" id="PIRSR601929-3"/>
    </source>
</evidence>
<dbReference type="FunCoup" id="A0A061F1C8">
    <property type="interactions" value="19"/>
</dbReference>
<evidence type="ECO:0000256" key="12">
    <source>
        <dbReference type="PIRSR" id="PIRSR601929-2"/>
    </source>
</evidence>
<keyword evidence="7" id="KW-0732">Signal</keyword>
<evidence type="ECO:0000256" key="3">
    <source>
        <dbReference type="ARBA" id="ARBA00007456"/>
    </source>
</evidence>
<dbReference type="Proteomes" id="UP000026915">
    <property type="component" value="Chromosome 5"/>
</dbReference>
<accession>A0A061F1C8</accession>
<evidence type="ECO:0000256" key="11">
    <source>
        <dbReference type="PIRSR" id="PIRSR601929-1"/>
    </source>
</evidence>
<dbReference type="SUPFAM" id="SSF51182">
    <property type="entry name" value="RmlC-like cupins"/>
    <property type="match status" value="1"/>
</dbReference>
<dbReference type="SMART" id="SM00835">
    <property type="entry name" value="Cupin_1"/>
    <property type="match status" value="1"/>
</dbReference>
<name>A0A061F1C8_THECC</name>
<dbReference type="PRINTS" id="PR00325">
    <property type="entry name" value="GERMIN"/>
</dbReference>
<sequence>MALAGFPLQLQNCVEVNEVKHWKKELHEKAAFFAMEGFKILVPISLLVLAFSFATASDPSPLQDFCVALRDAQNGAMFSLYFLFVNGKFCKDPKLVKAEDLFFSGLNMPGNTSNQLGSKFTLVNVEQIPGLNTLGISLARIDYAPYGGLNPPHTHPRASEILVVMEGTLYVGFVTSNPNNHLITKVLYPGDVFVFPVGLIHFQFNIGKTNAIAFAGLSSQNPGVITIANAVFGSKSRINPDVLSKAFQLDENVVRYLQSRLCKLVLVGSVMKRFYRPAKTRRDRRLPINQVGFGW</sequence>
<keyword evidence="5 14" id="KW-0964">Secreted</keyword>
<evidence type="ECO:0000256" key="2">
    <source>
        <dbReference type="ARBA" id="ARBA00004271"/>
    </source>
</evidence>
<dbReference type="InParanoid" id="A0A061F1C8"/>
<evidence type="ECO:0000256" key="4">
    <source>
        <dbReference type="ARBA" id="ARBA00022523"/>
    </source>
</evidence>
<evidence type="ECO:0000256" key="14">
    <source>
        <dbReference type="RuleBase" id="RU366015"/>
    </source>
</evidence>
<dbReference type="eggNOG" id="ENOG502QQ4A">
    <property type="taxonomic scope" value="Eukaryota"/>
</dbReference>
<dbReference type="InterPro" id="IPR019780">
    <property type="entry name" value="Germin_Mn-BS"/>
</dbReference>
<protein>
    <recommendedName>
        <fullName evidence="14">Germin-like protein</fullName>
    </recommendedName>
</protein>
<dbReference type="PANTHER" id="PTHR31238">
    <property type="entry name" value="GERMIN-LIKE PROTEIN SUBFAMILY 3 MEMBER 3"/>
    <property type="match status" value="1"/>
</dbReference>
<feature type="binding site" evidence="12">
    <location>
        <position position="201"/>
    </location>
    <ligand>
        <name>Mn(2+)</name>
        <dbReference type="ChEBI" id="CHEBI:29035"/>
    </ligand>
</feature>
<dbReference type="AlphaFoldDB" id="A0A061F1C8"/>
<feature type="binding site" evidence="12">
    <location>
        <position position="160"/>
    </location>
    <ligand>
        <name>Mn(2+)</name>
        <dbReference type="ChEBI" id="CHEBI:29035"/>
    </ligand>
</feature>
<comment type="function">
    <text evidence="1">May play a role in plant defense. Probably has no oxalate oxidase activity even if the active site is conserved.</text>
</comment>
<dbReference type="InterPro" id="IPR014710">
    <property type="entry name" value="RmlC-like_jellyroll"/>
</dbReference>
<dbReference type="Gene3D" id="2.60.120.10">
    <property type="entry name" value="Jelly Rolls"/>
    <property type="match status" value="1"/>
</dbReference>
<evidence type="ECO:0000256" key="8">
    <source>
        <dbReference type="ARBA" id="ARBA00023157"/>
    </source>
</evidence>